<evidence type="ECO:0000313" key="3">
    <source>
        <dbReference type="Proteomes" id="UP000326396"/>
    </source>
</evidence>
<feature type="compositionally biased region" description="Basic and acidic residues" evidence="1">
    <location>
        <begin position="123"/>
        <end position="132"/>
    </location>
</feature>
<feature type="region of interest" description="Disordered" evidence="1">
    <location>
        <begin position="118"/>
        <end position="140"/>
    </location>
</feature>
<dbReference type="EMBL" id="SZYD01000017">
    <property type="protein sequence ID" value="KAD3068511.1"/>
    <property type="molecule type" value="Genomic_DNA"/>
</dbReference>
<evidence type="ECO:0000313" key="2">
    <source>
        <dbReference type="EMBL" id="KAD3068511.1"/>
    </source>
</evidence>
<proteinExistence type="predicted"/>
<comment type="caution">
    <text evidence="2">The sequence shown here is derived from an EMBL/GenBank/DDBJ whole genome shotgun (WGS) entry which is preliminary data.</text>
</comment>
<accession>A0A5N6M446</accession>
<gene>
    <name evidence="2" type="ORF">E3N88_36391</name>
</gene>
<name>A0A5N6M446_9ASTR</name>
<dbReference type="Proteomes" id="UP000326396">
    <property type="component" value="Linkage Group LG7"/>
</dbReference>
<keyword evidence="3" id="KW-1185">Reference proteome</keyword>
<evidence type="ECO:0000256" key="1">
    <source>
        <dbReference type="SAM" id="MobiDB-lite"/>
    </source>
</evidence>
<dbReference type="AlphaFoldDB" id="A0A5N6M446"/>
<organism evidence="2 3">
    <name type="scientific">Mikania micrantha</name>
    <name type="common">bitter vine</name>
    <dbReference type="NCBI Taxonomy" id="192012"/>
    <lineage>
        <taxon>Eukaryota</taxon>
        <taxon>Viridiplantae</taxon>
        <taxon>Streptophyta</taxon>
        <taxon>Embryophyta</taxon>
        <taxon>Tracheophyta</taxon>
        <taxon>Spermatophyta</taxon>
        <taxon>Magnoliopsida</taxon>
        <taxon>eudicotyledons</taxon>
        <taxon>Gunneridae</taxon>
        <taxon>Pentapetalae</taxon>
        <taxon>asterids</taxon>
        <taxon>campanulids</taxon>
        <taxon>Asterales</taxon>
        <taxon>Asteraceae</taxon>
        <taxon>Asteroideae</taxon>
        <taxon>Heliantheae alliance</taxon>
        <taxon>Eupatorieae</taxon>
        <taxon>Mikania</taxon>
    </lineage>
</organism>
<reference evidence="2 3" key="1">
    <citation type="submission" date="2019-05" db="EMBL/GenBank/DDBJ databases">
        <title>Mikania micrantha, genome provides insights into the molecular mechanism of rapid growth.</title>
        <authorList>
            <person name="Liu B."/>
        </authorList>
    </citation>
    <scope>NUCLEOTIDE SEQUENCE [LARGE SCALE GENOMIC DNA]</scope>
    <source>
        <strain evidence="2">NLD-2019</strain>
        <tissue evidence="2">Leaf</tissue>
    </source>
</reference>
<sequence>MPEFCKCYIAINHSSTITDRILVNAVNHGLKSPWDRESGTRQAPPPLNVKVCDSNNQSVEDENHRVDQVPAVVPDAASNTSAPLDDEITIFAAIVDAPEDDELSVSGPRTKLLAVVPKGAAKWSREDDDTRATGKQKKLN</sequence>
<protein>
    <submittedName>
        <fullName evidence="2">Uncharacterized protein</fullName>
    </submittedName>
</protein>